<dbReference type="PANTHER" id="PTHR41521:SF4">
    <property type="entry name" value="BLR0684 PROTEIN"/>
    <property type="match status" value="1"/>
</dbReference>
<dbReference type="AlphaFoldDB" id="A0A1M7A348"/>
<dbReference type="Gene3D" id="3.30.70.100">
    <property type="match status" value="1"/>
</dbReference>
<evidence type="ECO:0000313" key="3">
    <source>
        <dbReference type="EMBL" id="SHL37172.1"/>
    </source>
</evidence>
<feature type="signal peptide" evidence="1">
    <location>
        <begin position="1"/>
        <end position="21"/>
    </location>
</feature>
<dbReference type="InterPro" id="IPR010753">
    <property type="entry name" value="DUF1330"/>
</dbReference>
<organism evidence="3 4">
    <name type="scientific">Bradyrhizobium lablabi</name>
    <dbReference type="NCBI Taxonomy" id="722472"/>
    <lineage>
        <taxon>Bacteria</taxon>
        <taxon>Pseudomonadati</taxon>
        <taxon>Pseudomonadota</taxon>
        <taxon>Alphaproteobacteria</taxon>
        <taxon>Hyphomicrobiales</taxon>
        <taxon>Nitrobacteraceae</taxon>
        <taxon>Bradyrhizobium</taxon>
    </lineage>
</organism>
<keyword evidence="1" id="KW-0732">Signal</keyword>
<evidence type="ECO:0000259" key="2">
    <source>
        <dbReference type="Pfam" id="PF07045"/>
    </source>
</evidence>
<dbReference type="InterPro" id="IPR011008">
    <property type="entry name" value="Dimeric_a/b-barrel"/>
</dbReference>
<dbReference type="PANTHER" id="PTHR41521">
    <property type="match status" value="1"/>
</dbReference>
<dbReference type="SUPFAM" id="SSF54909">
    <property type="entry name" value="Dimeric alpha+beta barrel"/>
    <property type="match status" value="1"/>
</dbReference>
<reference evidence="3 4" key="1">
    <citation type="submission" date="2016-11" db="EMBL/GenBank/DDBJ databases">
        <authorList>
            <person name="Jaros S."/>
            <person name="Januszkiewicz K."/>
            <person name="Wedrychowicz H."/>
        </authorList>
    </citation>
    <scope>NUCLEOTIDE SEQUENCE [LARGE SCALE GENOMIC DNA]</scope>
    <source>
        <strain evidence="3 4">GAS499</strain>
    </source>
</reference>
<dbReference type="EMBL" id="LT670844">
    <property type="protein sequence ID" value="SHL37172.1"/>
    <property type="molecule type" value="Genomic_DNA"/>
</dbReference>
<accession>A0A1M7A348</accession>
<name>A0A1M7A348_9BRAD</name>
<gene>
    <name evidence="3" type="ORF">SAMN05444159_5726</name>
</gene>
<feature type="chain" id="PRO_5011957825" evidence="1">
    <location>
        <begin position="22"/>
        <end position="127"/>
    </location>
</feature>
<proteinExistence type="predicted"/>
<feature type="domain" description="DUF1330" evidence="2">
    <location>
        <begin position="32"/>
        <end position="125"/>
    </location>
</feature>
<dbReference type="Pfam" id="PF07045">
    <property type="entry name" value="DUF1330"/>
    <property type="match status" value="1"/>
</dbReference>
<dbReference type="Proteomes" id="UP000189935">
    <property type="component" value="Chromosome I"/>
</dbReference>
<evidence type="ECO:0000313" key="4">
    <source>
        <dbReference type="Proteomes" id="UP000189935"/>
    </source>
</evidence>
<sequence length="127" mass="13909">MKTAWATASALLAGIAIGAFGVHTVDAQKRPPAYVVADNEVNDQDNYMKVVAPVAEKTTAEAGGRFLARGKPVSLSGEPPRGRLVIVQFENMDQLQKWWNNPEWQAAHKKGEQYAKFRDMAIEGVSP</sequence>
<dbReference type="RefSeq" id="WP_172842123.1">
    <property type="nucleotide sequence ID" value="NZ_LT670844.1"/>
</dbReference>
<protein>
    <submittedName>
        <fullName evidence="3">Uncharacterized conserved protein, DUF1330 family</fullName>
    </submittedName>
</protein>
<evidence type="ECO:0000256" key="1">
    <source>
        <dbReference type="SAM" id="SignalP"/>
    </source>
</evidence>